<dbReference type="Gene3D" id="1.20.120.1630">
    <property type="match status" value="1"/>
</dbReference>
<dbReference type="RefSeq" id="WP_184309501.1">
    <property type="nucleotide sequence ID" value="NZ_JACHEN010000006.1"/>
</dbReference>
<keyword evidence="6" id="KW-0808">Transferase</keyword>
<accession>A0A841KYV1</accession>
<evidence type="ECO:0000256" key="2">
    <source>
        <dbReference type="ARBA" id="ARBA00022692"/>
    </source>
</evidence>
<dbReference type="EMBL" id="JACHEN010000006">
    <property type="protein sequence ID" value="MBB6215319.1"/>
    <property type="molecule type" value="Genomic_DNA"/>
</dbReference>
<comment type="caution">
    <text evidence="6">The sequence shown here is derived from an EMBL/GenBank/DDBJ whole genome shotgun (WGS) entry which is preliminary data.</text>
</comment>
<dbReference type="GO" id="GO:0032259">
    <property type="term" value="P:methylation"/>
    <property type="evidence" value="ECO:0007669"/>
    <property type="project" value="UniProtKB-KW"/>
</dbReference>
<keyword evidence="3 5" id="KW-1133">Transmembrane helix</keyword>
<name>A0A841KYV1_9FIRM</name>
<reference evidence="6 7" key="1">
    <citation type="submission" date="2020-08" db="EMBL/GenBank/DDBJ databases">
        <title>Genomic Encyclopedia of Type Strains, Phase IV (KMG-IV): sequencing the most valuable type-strain genomes for metagenomic binning, comparative biology and taxonomic classification.</title>
        <authorList>
            <person name="Goeker M."/>
        </authorList>
    </citation>
    <scope>NUCLEOTIDE SEQUENCE [LARGE SCALE GENOMIC DNA]</scope>
    <source>
        <strain evidence="6 7">DSM 103526</strain>
    </source>
</reference>
<protein>
    <submittedName>
        <fullName evidence="6">Protein-S-isoprenylcysteine O-methyltransferase Ste14</fullName>
    </submittedName>
</protein>
<dbReference type="GO" id="GO:0008168">
    <property type="term" value="F:methyltransferase activity"/>
    <property type="evidence" value="ECO:0007669"/>
    <property type="project" value="UniProtKB-KW"/>
</dbReference>
<keyword evidence="7" id="KW-1185">Reference proteome</keyword>
<dbReference type="PANTHER" id="PTHR12714:SF9">
    <property type="entry name" value="PROTEIN-S-ISOPRENYLCYSTEINE O-METHYLTRANSFERASE"/>
    <property type="match status" value="1"/>
</dbReference>
<keyword evidence="6" id="KW-0489">Methyltransferase</keyword>
<evidence type="ECO:0000313" key="7">
    <source>
        <dbReference type="Proteomes" id="UP000579281"/>
    </source>
</evidence>
<organism evidence="6 7">
    <name type="scientific">Anaerosolibacter carboniphilus</name>
    <dbReference type="NCBI Taxonomy" id="1417629"/>
    <lineage>
        <taxon>Bacteria</taxon>
        <taxon>Bacillati</taxon>
        <taxon>Bacillota</taxon>
        <taxon>Clostridia</taxon>
        <taxon>Peptostreptococcales</taxon>
        <taxon>Thermotaleaceae</taxon>
        <taxon>Anaerosolibacter</taxon>
    </lineage>
</organism>
<feature type="transmembrane region" description="Helical" evidence="5">
    <location>
        <begin position="48"/>
        <end position="66"/>
    </location>
</feature>
<feature type="transmembrane region" description="Helical" evidence="5">
    <location>
        <begin position="6"/>
        <end position="27"/>
    </location>
</feature>
<dbReference type="AlphaFoldDB" id="A0A841KYV1"/>
<sequence length="201" mass="23716">MKVTNVLSFILFIIFLVSYLMKLFMLYRRHGIHGNVLGKGKKGREIDHTEILLKITTFVWGFVWFFESVADDLVRNVFKDFPVNDNIRYVGIAAMAAGLGLFILAMITMRTSWRVGIDKKTKTELITEGIYRYSRNPAFVGFDLMFTGVFLTYPNILTFFVFILNVMSIHKLILQEEKHLEMIFQERYREYKNETARYLFF</sequence>
<comment type="subcellular location">
    <subcellularLocation>
        <location evidence="1">Endomembrane system</location>
        <topology evidence="1">Multi-pass membrane protein</topology>
    </subcellularLocation>
</comment>
<evidence type="ECO:0000256" key="4">
    <source>
        <dbReference type="ARBA" id="ARBA00023136"/>
    </source>
</evidence>
<evidence type="ECO:0000313" key="6">
    <source>
        <dbReference type="EMBL" id="MBB6215319.1"/>
    </source>
</evidence>
<dbReference type="Pfam" id="PF04191">
    <property type="entry name" value="PEMT"/>
    <property type="match status" value="1"/>
</dbReference>
<dbReference type="Proteomes" id="UP000579281">
    <property type="component" value="Unassembled WGS sequence"/>
</dbReference>
<keyword evidence="2 5" id="KW-0812">Transmembrane</keyword>
<feature type="transmembrane region" description="Helical" evidence="5">
    <location>
        <begin position="86"/>
        <end position="109"/>
    </location>
</feature>
<dbReference type="PANTHER" id="PTHR12714">
    <property type="entry name" value="PROTEIN-S ISOPRENYLCYSTEINE O-METHYLTRANSFERASE"/>
    <property type="match status" value="1"/>
</dbReference>
<evidence type="ECO:0000256" key="3">
    <source>
        <dbReference type="ARBA" id="ARBA00022989"/>
    </source>
</evidence>
<dbReference type="GO" id="GO:0012505">
    <property type="term" value="C:endomembrane system"/>
    <property type="evidence" value="ECO:0007669"/>
    <property type="project" value="UniProtKB-SubCell"/>
</dbReference>
<gene>
    <name evidence="6" type="ORF">HNQ80_001408</name>
</gene>
<keyword evidence="4 5" id="KW-0472">Membrane</keyword>
<proteinExistence type="predicted"/>
<dbReference type="InterPro" id="IPR007318">
    <property type="entry name" value="Phopholipid_MeTrfase"/>
</dbReference>
<evidence type="ECO:0000256" key="1">
    <source>
        <dbReference type="ARBA" id="ARBA00004127"/>
    </source>
</evidence>
<evidence type="ECO:0000256" key="5">
    <source>
        <dbReference type="SAM" id="Phobius"/>
    </source>
</evidence>